<evidence type="ECO:0000256" key="5">
    <source>
        <dbReference type="ARBA" id="ARBA00023004"/>
    </source>
</evidence>
<dbReference type="GO" id="GO:0005506">
    <property type="term" value="F:iron ion binding"/>
    <property type="evidence" value="ECO:0007669"/>
    <property type="project" value="InterPro"/>
</dbReference>
<evidence type="ECO:0000256" key="4">
    <source>
        <dbReference type="ARBA" id="ARBA00023002"/>
    </source>
</evidence>
<dbReference type="Pfam" id="PF00067">
    <property type="entry name" value="p450"/>
    <property type="match status" value="1"/>
</dbReference>
<organism evidence="10 11">
    <name type="scientific">Decorospora gaudefroyi</name>
    <dbReference type="NCBI Taxonomy" id="184978"/>
    <lineage>
        <taxon>Eukaryota</taxon>
        <taxon>Fungi</taxon>
        <taxon>Dikarya</taxon>
        <taxon>Ascomycota</taxon>
        <taxon>Pezizomycotina</taxon>
        <taxon>Dothideomycetes</taxon>
        <taxon>Pleosporomycetidae</taxon>
        <taxon>Pleosporales</taxon>
        <taxon>Pleosporineae</taxon>
        <taxon>Pleosporaceae</taxon>
        <taxon>Decorospora</taxon>
    </lineage>
</organism>
<sequence>MLSTLLWMEHFSKNMLTWQNAAFAVLAWLVLGGIYRVYFSPLSRFPGPKLAALTLWYETYHDVWHRGQFVWKVEQMHKKYGPIVRINPYEIHIDDPSFYHAFYASSRKLKKYPWYYKVPGVNNPSFGTEEHEAHRQRISLYKDLFSIKSLVQFDPMIQENVSKLCRTLEAQVDSPIPVNLSHEYRVLTSDTITSYIGLGPAPLLDEDDLGKSYRAYGRIVTETAVLIRHFPFLAYFKQLPPGLLTALSSNFAILKKHLDESLPLSSNTTHVELAYTKADKGESNQLSMIHGIVGSEKHSSATVNMITEEALVLEGGGTDSTGQALEAATVFILDTPGIAAKLQAELLKAIPHPNEIPPFTKLKEIKYLMACINETLRMSSPASSRFPRVNSQTVTKYKDWTIPVGIPVSMNIWNTHFNADIFPEPYEYKPERWLQPESKELEKYLVPFGSGSRMCIGMNLSLAEQYLGLAYVFRRYNLELFETKKNDVMMHASCMITLSNPDSPGVKVLVKRKQA</sequence>
<keyword evidence="9" id="KW-0472">Membrane</keyword>
<evidence type="ECO:0000256" key="1">
    <source>
        <dbReference type="ARBA" id="ARBA00001971"/>
    </source>
</evidence>
<keyword evidence="9" id="KW-1133">Transmembrane helix</keyword>
<evidence type="ECO:0000256" key="2">
    <source>
        <dbReference type="ARBA" id="ARBA00010617"/>
    </source>
</evidence>
<keyword evidence="6 8" id="KW-0503">Monooxygenase</keyword>
<feature type="transmembrane region" description="Helical" evidence="9">
    <location>
        <begin position="20"/>
        <end position="39"/>
    </location>
</feature>
<evidence type="ECO:0000256" key="9">
    <source>
        <dbReference type="SAM" id="Phobius"/>
    </source>
</evidence>
<accession>A0A6A5K1P0</accession>
<keyword evidence="9" id="KW-0812">Transmembrane</keyword>
<dbReference type="GO" id="GO:0020037">
    <property type="term" value="F:heme binding"/>
    <property type="evidence" value="ECO:0007669"/>
    <property type="project" value="InterPro"/>
</dbReference>
<dbReference type="EMBL" id="ML975415">
    <property type="protein sequence ID" value="KAF1829996.1"/>
    <property type="molecule type" value="Genomic_DNA"/>
</dbReference>
<dbReference type="CDD" id="cd11062">
    <property type="entry name" value="CYP58-like"/>
    <property type="match status" value="1"/>
</dbReference>
<reference evidence="10" key="1">
    <citation type="submission" date="2020-01" db="EMBL/GenBank/DDBJ databases">
        <authorList>
            <consortium name="DOE Joint Genome Institute"/>
            <person name="Haridas S."/>
            <person name="Albert R."/>
            <person name="Binder M."/>
            <person name="Bloem J."/>
            <person name="Labutti K."/>
            <person name="Salamov A."/>
            <person name="Andreopoulos B."/>
            <person name="Baker S.E."/>
            <person name="Barry K."/>
            <person name="Bills G."/>
            <person name="Bluhm B.H."/>
            <person name="Cannon C."/>
            <person name="Castanera R."/>
            <person name="Culley D.E."/>
            <person name="Daum C."/>
            <person name="Ezra D."/>
            <person name="Gonzalez J.B."/>
            <person name="Henrissat B."/>
            <person name="Kuo A."/>
            <person name="Liang C."/>
            <person name="Lipzen A."/>
            <person name="Lutzoni F."/>
            <person name="Magnuson J."/>
            <person name="Mondo S."/>
            <person name="Nolan M."/>
            <person name="Ohm R."/>
            <person name="Pangilinan J."/>
            <person name="Park H.-J."/>
            <person name="Ramirez L."/>
            <person name="Alfaro M."/>
            <person name="Sun H."/>
            <person name="Tritt A."/>
            <person name="Yoshinaga Y."/>
            <person name="Zwiers L.-H."/>
            <person name="Turgeon B.G."/>
            <person name="Goodwin S.B."/>
            <person name="Spatafora J.W."/>
            <person name="Crous P.W."/>
            <person name="Grigoriev I.V."/>
        </authorList>
    </citation>
    <scope>NUCLEOTIDE SEQUENCE</scope>
    <source>
        <strain evidence="10">P77</strain>
    </source>
</reference>
<dbReference type="OrthoDB" id="3945418at2759"/>
<dbReference type="InterPro" id="IPR036396">
    <property type="entry name" value="Cyt_P450_sf"/>
</dbReference>
<evidence type="ECO:0000256" key="6">
    <source>
        <dbReference type="ARBA" id="ARBA00023033"/>
    </source>
</evidence>
<dbReference type="PANTHER" id="PTHR24305">
    <property type="entry name" value="CYTOCHROME P450"/>
    <property type="match status" value="1"/>
</dbReference>
<evidence type="ECO:0000313" key="10">
    <source>
        <dbReference type="EMBL" id="KAF1829996.1"/>
    </source>
</evidence>
<evidence type="ECO:0000256" key="7">
    <source>
        <dbReference type="PIRSR" id="PIRSR602401-1"/>
    </source>
</evidence>
<dbReference type="PROSITE" id="PS00086">
    <property type="entry name" value="CYTOCHROME_P450"/>
    <property type="match status" value="1"/>
</dbReference>
<dbReference type="PRINTS" id="PR00385">
    <property type="entry name" value="P450"/>
</dbReference>
<dbReference type="GO" id="GO:0004497">
    <property type="term" value="F:monooxygenase activity"/>
    <property type="evidence" value="ECO:0007669"/>
    <property type="project" value="UniProtKB-KW"/>
</dbReference>
<dbReference type="PRINTS" id="PR00463">
    <property type="entry name" value="EP450I"/>
</dbReference>
<dbReference type="InterPro" id="IPR050121">
    <property type="entry name" value="Cytochrome_P450_monoxygenase"/>
</dbReference>
<dbReference type="GO" id="GO:0016705">
    <property type="term" value="F:oxidoreductase activity, acting on paired donors, with incorporation or reduction of molecular oxygen"/>
    <property type="evidence" value="ECO:0007669"/>
    <property type="project" value="InterPro"/>
</dbReference>
<dbReference type="Proteomes" id="UP000800040">
    <property type="component" value="Unassembled WGS sequence"/>
</dbReference>
<gene>
    <name evidence="10" type="ORF">BDW02DRAFT_650967</name>
</gene>
<keyword evidence="11" id="KW-1185">Reference proteome</keyword>
<dbReference type="PANTHER" id="PTHR24305:SF157">
    <property type="entry name" value="N-ACETYLTRYPTOPHAN 6-HYDROXYLASE IVOC-RELATED"/>
    <property type="match status" value="1"/>
</dbReference>
<proteinExistence type="inferred from homology"/>
<evidence type="ECO:0000256" key="3">
    <source>
        <dbReference type="ARBA" id="ARBA00022723"/>
    </source>
</evidence>
<keyword evidence="4 8" id="KW-0560">Oxidoreductase</keyword>
<keyword evidence="3 7" id="KW-0479">Metal-binding</keyword>
<dbReference type="SUPFAM" id="SSF48264">
    <property type="entry name" value="Cytochrome P450"/>
    <property type="match status" value="1"/>
</dbReference>
<keyword evidence="7 8" id="KW-0349">Heme</keyword>
<evidence type="ECO:0000313" key="11">
    <source>
        <dbReference type="Proteomes" id="UP000800040"/>
    </source>
</evidence>
<dbReference type="Gene3D" id="1.10.630.10">
    <property type="entry name" value="Cytochrome P450"/>
    <property type="match status" value="1"/>
</dbReference>
<dbReference type="InterPro" id="IPR017972">
    <property type="entry name" value="Cyt_P450_CS"/>
</dbReference>
<dbReference type="AlphaFoldDB" id="A0A6A5K1P0"/>
<protein>
    <submittedName>
        <fullName evidence="10">Cytochrome P450</fullName>
    </submittedName>
</protein>
<keyword evidence="5 7" id="KW-0408">Iron</keyword>
<dbReference type="InterPro" id="IPR001128">
    <property type="entry name" value="Cyt_P450"/>
</dbReference>
<comment type="cofactor">
    <cofactor evidence="1 7">
        <name>heme</name>
        <dbReference type="ChEBI" id="CHEBI:30413"/>
    </cofactor>
</comment>
<name>A0A6A5K1P0_9PLEO</name>
<evidence type="ECO:0000256" key="8">
    <source>
        <dbReference type="RuleBase" id="RU000461"/>
    </source>
</evidence>
<comment type="similarity">
    <text evidence="2 8">Belongs to the cytochrome P450 family.</text>
</comment>
<dbReference type="InterPro" id="IPR002401">
    <property type="entry name" value="Cyt_P450_E_grp-I"/>
</dbReference>
<feature type="binding site" description="axial binding residue" evidence="7">
    <location>
        <position position="455"/>
    </location>
    <ligand>
        <name>heme</name>
        <dbReference type="ChEBI" id="CHEBI:30413"/>
    </ligand>
    <ligandPart>
        <name>Fe</name>
        <dbReference type="ChEBI" id="CHEBI:18248"/>
    </ligandPart>
</feature>